<evidence type="ECO:0000313" key="2">
    <source>
        <dbReference type="Proteomes" id="UP000327000"/>
    </source>
</evidence>
<dbReference type="RefSeq" id="WP_152265218.1">
    <property type="nucleotide sequence ID" value="NZ_VOKX01000106.1"/>
</dbReference>
<sequence length="181" mass="19593">MTTVSSQPDAASAVLAALAGRMPANEVRALRDAAVLTSEQRTAIALLALGEDRLTVADALVISPCDLRVLLRTASQVLHCPARAAALVHACYAHPAHPLPAMDKRRCPELTKQQWMLLYGHAHGVPLSRLQPRAGVSLFRLAQASSRFQESLGARTSAHLVRRAWQRGLLSRRSVKNTAAR</sequence>
<protein>
    <submittedName>
        <fullName evidence="1">Uncharacterized protein</fullName>
    </submittedName>
</protein>
<dbReference type="Proteomes" id="UP000327000">
    <property type="component" value="Unassembled WGS sequence"/>
</dbReference>
<gene>
    <name evidence="1" type="ORF">FRZ00_26440</name>
</gene>
<name>A0A5N5W1U3_STRMB</name>
<dbReference type="OrthoDB" id="4349271at2"/>
<evidence type="ECO:0000313" key="1">
    <source>
        <dbReference type="EMBL" id="KAB7835761.1"/>
    </source>
</evidence>
<dbReference type="AlphaFoldDB" id="A0A5N5W1U3"/>
<reference evidence="1 2" key="1">
    <citation type="journal article" date="2019" name="Microb. Cell Fact.">
        <title>Exploring novel herbicidin analogues by transcriptional regulator overexpression and MS/MS molecular networking.</title>
        <authorList>
            <person name="Shi Y."/>
            <person name="Gu R."/>
            <person name="Li Y."/>
            <person name="Wang X."/>
            <person name="Ren W."/>
            <person name="Li X."/>
            <person name="Wang L."/>
            <person name="Xie Y."/>
            <person name="Hong B."/>
        </authorList>
    </citation>
    <scope>NUCLEOTIDE SEQUENCE [LARGE SCALE GENOMIC DNA]</scope>
    <source>
        <strain evidence="1 2">US-43</strain>
    </source>
</reference>
<dbReference type="EMBL" id="VOKX01000106">
    <property type="protein sequence ID" value="KAB7835761.1"/>
    <property type="molecule type" value="Genomic_DNA"/>
</dbReference>
<proteinExistence type="predicted"/>
<organism evidence="1 2">
    <name type="scientific">Streptomyces mobaraensis</name>
    <name type="common">Streptoverticillium mobaraense</name>
    <dbReference type="NCBI Taxonomy" id="35621"/>
    <lineage>
        <taxon>Bacteria</taxon>
        <taxon>Bacillati</taxon>
        <taxon>Actinomycetota</taxon>
        <taxon>Actinomycetes</taxon>
        <taxon>Kitasatosporales</taxon>
        <taxon>Streptomycetaceae</taxon>
        <taxon>Streptomyces</taxon>
    </lineage>
</organism>
<keyword evidence="2" id="KW-1185">Reference proteome</keyword>
<comment type="caution">
    <text evidence="1">The sequence shown here is derived from an EMBL/GenBank/DDBJ whole genome shotgun (WGS) entry which is preliminary data.</text>
</comment>
<accession>A0A5N5W1U3</accession>